<protein>
    <recommendedName>
        <fullName evidence="4">Phage tail assembly protein</fullName>
    </recommendedName>
</protein>
<dbReference type="OrthoDB" id="8549651at2"/>
<evidence type="ECO:0008006" key="4">
    <source>
        <dbReference type="Google" id="ProtNLM"/>
    </source>
</evidence>
<accession>A0A5E4XFR1</accession>
<feature type="compositionally biased region" description="Low complexity" evidence="1">
    <location>
        <begin position="1"/>
        <end position="18"/>
    </location>
</feature>
<sequence length="114" mass="12549">MTHSNPDTTPSTDPTATNRQADPFQPFCTLELCLPIEVNGEPVQSLTVRRPTVRDNILAVKAGKAQNMVPAEEDLQLFAGLTGLTPPQLMQLDMADFLALQEIYANFLKRPPKS</sequence>
<evidence type="ECO:0000256" key="1">
    <source>
        <dbReference type="SAM" id="MobiDB-lite"/>
    </source>
</evidence>
<gene>
    <name evidence="2" type="ORF">PFI31113_03814</name>
</gene>
<dbReference type="AlphaFoldDB" id="A0A5E4XFR1"/>
<evidence type="ECO:0000313" key="2">
    <source>
        <dbReference type="EMBL" id="VVE35025.1"/>
    </source>
</evidence>
<dbReference type="Pfam" id="PF10109">
    <property type="entry name" value="Phage_TAC_7"/>
    <property type="match status" value="1"/>
</dbReference>
<dbReference type="Proteomes" id="UP000382577">
    <property type="component" value="Unassembled WGS sequence"/>
</dbReference>
<proteinExistence type="predicted"/>
<reference evidence="2 3" key="1">
    <citation type="submission" date="2019-08" db="EMBL/GenBank/DDBJ databases">
        <authorList>
            <person name="Peeters C."/>
        </authorList>
    </citation>
    <scope>NUCLEOTIDE SEQUENCE [LARGE SCALE GENOMIC DNA]</scope>
    <source>
        <strain evidence="2 3">LMG 31113</strain>
    </source>
</reference>
<dbReference type="RefSeq" id="WP_150600502.1">
    <property type="nucleotide sequence ID" value="NZ_CABPRW010000009.1"/>
</dbReference>
<dbReference type="InterPro" id="IPR019289">
    <property type="entry name" value="Phage_tail_E/E"/>
</dbReference>
<feature type="region of interest" description="Disordered" evidence="1">
    <location>
        <begin position="1"/>
        <end position="22"/>
    </location>
</feature>
<dbReference type="EMBL" id="CABPRW010000009">
    <property type="protein sequence ID" value="VVE35025.1"/>
    <property type="molecule type" value="Genomic_DNA"/>
</dbReference>
<organism evidence="2 3">
    <name type="scientific">Pandoraea fibrosis</name>
    <dbReference type="NCBI Taxonomy" id="1891094"/>
    <lineage>
        <taxon>Bacteria</taxon>
        <taxon>Pseudomonadati</taxon>
        <taxon>Pseudomonadota</taxon>
        <taxon>Betaproteobacteria</taxon>
        <taxon>Burkholderiales</taxon>
        <taxon>Burkholderiaceae</taxon>
        <taxon>Pandoraea</taxon>
    </lineage>
</organism>
<name>A0A5E4XFR1_9BURK</name>
<evidence type="ECO:0000313" key="3">
    <source>
        <dbReference type="Proteomes" id="UP000382577"/>
    </source>
</evidence>